<dbReference type="Proteomes" id="UP000244898">
    <property type="component" value="Unassembled WGS sequence"/>
</dbReference>
<keyword evidence="2" id="KW-1185">Reference proteome</keyword>
<reference evidence="2" key="1">
    <citation type="submission" date="2018-03" db="EMBL/GenBank/DDBJ databases">
        <authorList>
            <person name="Rodrigo-Torres L."/>
            <person name="Arahal R. D."/>
            <person name="Lucena T."/>
        </authorList>
    </citation>
    <scope>NUCLEOTIDE SEQUENCE [LARGE SCALE GENOMIC DNA]</scope>
    <source>
        <strain evidence="2">CECT 7615</strain>
    </source>
</reference>
<dbReference type="OrthoDB" id="5500342at2"/>
<evidence type="ECO:0000313" key="2">
    <source>
        <dbReference type="Proteomes" id="UP000244898"/>
    </source>
</evidence>
<evidence type="ECO:0000313" key="1">
    <source>
        <dbReference type="EMBL" id="SPJ27539.1"/>
    </source>
</evidence>
<dbReference type="InterPro" id="IPR011057">
    <property type="entry name" value="Mss4-like_sf"/>
</dbReference>
<evidence type="ECO:0008006" key="3">
    <source>
        <dbReference type="Google" id="ProtNLM"/>
    </source>
</evidence>
<organism evidence="1 2">
    <name type="scientific">Falsiruegeria mediterranea M17</name>
    <dbReference type="NCBI Taxonomy" id="1200281"/>
    <lineage>
        <taxon>Bacteria</taxon>
        <taxon>Pseudomonadati</taxon>
        <taxon>Pseudomonadota</taxon>
        <taxon>Alphaproteobacteria</taxon>
        <taxon>Rhodobacterales</taxon>
        <taxon>Roseobacteraceae</taxon>
        <taxon>Falsiruegeria</taxon>
    </lineage>
</organism>
<dbReference type="EMBL" id="ONZG01000002">
    <property type="protein sequence ID" value="SPJ27539.1"/>
    <property type="molecule type" value="Genomic_DNA"/>
</dbReference>
<sequence length="189" mass="20701">MDPLGFSCGCGALKGHVTAEGVRSGSHVLCYCPDCRAGELYFQQPDPAPGPVDIFQLSPDTVVIDQGAEHLAAIRLSPNGMFRWYAKCCDTPLCTTMKSAKTPFAGMSVDRFDDPDRLGPVVSKGFVPAPDGSRKHETAYRAAWPLIKRMAVARLSGRWKQTPFFDAKTNAPVVEPRVIDKSERAPLYR</sequence>
<gene>
    <name evidence="1" type="ORF">TRM7615_01029</name>
</gene>
<dbReference type="AlphaFoldDB" id="A0A2R8C521"/>
<dbReference type="Pfam" id="PF19648">
    <property type="entry name" value="DUF6151"/>
    <property type="match status" value="1"/>
</dbReference>
<protein>
    <recommendedName>
        <fullName evidence="3">CENP-V/GFA domain-containing protein</fullName>
    </recommendedName>
</protein>
<dbReference type="Gene3D" id="3.90.1590.10">
    <property type="entry name" value="glutathione-dependent formaldehyde- activating enzyme (gfa)"/>
    <property type="match status" value="1"/>
</dbReference>
<dbReference type="RefSeq" id="WP_108786004.1">
    <property type="nucleotide sequence ID" value="NZ_ONZG01000002.1"/>
</dbReference>
<name>A0A2R8C521_9RHOB</name>
<dbReference type="SUPFAM" id="SSF51316">
    <property type="entry name" value="Mss4-like"/>
    <property type="match status" value="1"/>
</dbReference>
<dbReference type="InterPro" id="IPR046149">
    <property type="entry name" value="DUF6151"/>
</dbReference>
<accession>A0A2R8C521</accession>
<proteinExistence type="predicted"/>